<gene>
    <name evidence="13" type="primary">LOC107218642</name>
</gene>
<feature type="domain" description="ZAD" evidence="11">
    <location>
        <begin position="203"/>
        <end position="277"/>
    </location>
</feature>
<evidence type="ECO:0000313" key="12">
    <source>
        <dbReference type="Proteomes" id="UP000829291"/>
    </source>
</evidence>
<feature type="domain" description="C2H2-type" evidence="9">
    <location>
        <begin position="913"/>
        <end position="940"/>
    </location>
</feature>
<dbReference type="InterPro" id="IPR036236">
    <property type="entry name" value="Znf_C2H2_sf"/>
</dbReference>
<dbReference type="SUPFAM" id="SSF57667">
    <property type="entry name" value="beta-beta-alpha zinc fingers"/>
    <property type="match status" value="4"/>
</dbReference>
<dbReference type="PROSITE" id="PS50950">
    <property type="entry name" value="ZF_THAP"/>
    <property type="match status" value="1"/>
</dbReference>
<feature type="domain" description="C2H2-type" evidence="9">
    <location>
        <begin position="613"/>
        <end position="640"/>
    </location>
</feature>
<evidence type="ECO:0000259" key="11">
    <source>
        <dbReference type="PROSITE" id="PS51915"/>
    </source>
</evidence>
<feature type="domain" description="THAP-type" evidence="10">
    <location>
        <begin position="3"/>
        <end position="86"/>
    </location>
</feature>
<organism evidence="12 13">
    <name type="scientific">Neodiprion lecontei</name>
    <name type="common">Redheaded pine sawfly</name>
    <dbReference type="NCBI Taxonomy" id="441921"/>
    <lineage>
        <taxon>Eukaryota</taxon>
        <taxon>Metazoa</taxon>
        <taxon>Ecdysozoa</taxon>
        <taxon>Arthropoda</taxon>
        <taxon>Hexapoda</taxon>
        <taxon>Insecta</taxon>
        <taxon>Pterygota</taxon>
        <taxon>Neoptera</taxon>
        <taxon>Endopterygota</taxon>
        <taxon>Hymenoptera</taxon>
        <taxon>Tenthredinoidea</taxon>
        <taxon>Diprionidae</taxon>
        <taxon>Diprioninae</taxon>
        <taxon>Neodiprion</taxon>
    </lineage>
</organism>
<evidence type="ECO:0000256" key="5">
    <source>
        <dbReference type="ARBA" id="ARBA00023125"/>
    </source>
</evidence>
<feature type="domain" description="C2H2-type" evidence="9">
    <location>
        <begin position="578"/>
        <end position="605"/>
    </location>
</feature>
<keyword evidence="2" id="KW-0677">Repeat</keyword>
<evidence type="ECO:0000259" key="10">
    <source>
        <dbReference type="PROSITE" id="PS50950"/>
    </source>
</evidence>
<dbReference type="InterPro" id="IPR006612">
    <property type="entry name" value="THAP_Znf"/>
</dbReference>
<name>A0ABM3FKN8_NEOLC</name>
<dbReference type="RefSeq" id="XP_046588575.1">
    <property type="nucleotide sequence ID" value="XM_046732619.1"/>
</dbReference>
<evidence type="ECO:0000256" key="7">
    <source>
        <dbReference type="PROSITE-ProRule" id="PRU00309"/>
    </source>
</evidence>
<evidence type="ECO:0000256" key="2">
    <source>
        <dbReference type="ARBA" id="ARBA00022737"/>
    </source>
</evidence>
<sequence length="950" mass="110205">MTEPNTERCSYINCGKQRLGQQFHYLPLKNSSLCVKWLINSGREDLLTRETPALESLKLAICSNHFHDDDYLLGGALKEDAVPIQYWDLGYSIEIGGMKNADQIDQQTQNNSIESLSTTGSETDSNLGSDNKFRTQLGNKIEAVLNSVQNFHGQSASTENLDFEHSVQNLCTKLKLNSVGYNDDRNHLTSTSDLMKLKRTIKNMCRTCARKKNNLVNIVDETTRSSNSILTKLKLLIEIKNSDDLPKKICHECLAKLEQSYKFFQQIYKADSTLRGMLFECKQESESLFNRHNKCNGDVACSRNPKTSDKLVSKAQKFRLKVNNLSLKNNLNTTWMDSEVAKFDEIMKNNDNILEKISLNSEIYSSENTENTVSYLLSDCSNNDAALNWLDVVGTIKKEHKPNASKSNTAVEKSPVAAFRIQCKHCDRTFKLRRQLKTHIAMNHSSPINYTCEHCSVSCTSKKSLSEHYVQAHPGQRYNSNNCDSTVSKKDELLSHIEQFDSRKSIIPEKNSYTNPHLDQTFACDDCEKTFSCKQTLCKHIHRLHPPFAYTCTICNNVMYSEAATYKHMTTHDKAPLFPCHDCGRMFYSTKKLEKHKSIHDSDTWNKRKKVWFHCQLCDASYTIAEELIKHIESHSSEDWEKYRTKILYCGECNARLIGKEKFRIHKMKYHLSKRGDFICLLCDGVTQDFQSFVEYEKHIKSHSNELQHLLLKNFKCEHCRKAFNSNSSRINHIDLYHSDVMHSCPICNLKIKREDHLRNHITTVHNSNRQSSSKAQNFLEEKCSSSKNQRSDHNEEDQEPFKNLEKLFPWAQRYSCDHCSMKFYYMHKLRQHLLSEHGDKENAAIIQTLEKYRKFKCTECEATFKHKSGLDTHMKRIHSDTEHTCYICGLKLKLAKDLCDHLLTHDKDMQLHKCQYCEKQFEHEEDKINHEDNHHAKRFKSDSFDCDSE</sequence>
<feature type="binding site" evidence="8">
    <location>
        <position position="253"/>
    </location>
    <ligand>
        <name>Zn(2+)</name>
        <dbReference type="ChEBI" id="CHEBI:29105"/>
    </ligand>
</feature>
<feature type="domain" description="C2H2-type" evidence="9">
    <location>
        <begin position="815"/>
        <end position="842"/>
    </location>
</feature>
<accession>A0ABM3FKN8</accession>
<dbReference type="Pfam" id="PF07776">
    <property type="entry name" value="zf-AD"/>
    <property type="match status" value="1"/>
</dbReference>
<keyword evidence="5 7" id="KW-0238">DNA-binding</keyword>
<dbReference type="SMART" id="SM00980">
    <property type="entry name" value="THAP"/>
    <property type="match status" value="1"/>
</dbReference>
<feature type="domain" description="C2H2-type" evidence="9">
    <location>
        <begin position="421"/>
        <end position="449"/>
    </location>
</feature>
<feature type="binding site" evidence="8">
    <location>
        <position position="205"/>
    </location>
    <ligand>
        <name>Zn(2+)</name>
        <dbReference type="ChEBI" id="CHEBI:29105"/>
    </ligand>
</feature>
<dbReference type="Gene3D" id="3.30.160.60">
    <property type="entry name" value="Classic Zinc Finger"/>
    <property type="match status" value="5"/>
</dbReference>
<dbReference type="SMART" id="SM00355">
    <property type="entry name" value="ZnF_C2H2"/>
    <property type="match status" value="14"/>
</dbReference>
<dbReference type="SUPFAM" id="SSF57716">
    <property type="entry name" value="Glucocorticoid receptor-like (DNA-binding domain)"/>
    <property type="match status" value="2"/>
</dbReference>
<evidence type="ECO:0000259" key="9">
    <source>
        <dbReference type="PROSITE" id="PS50157"/>
    </source>
</evidence>
<evidence type="ECO:0000256" key="1">
    <source>
        <dbReference type="ARBA" id="ARBA00022723"/>
    </source>
</evidence>
<feature type="binding site" evidence="8">
    <location>
        <position position="250"/>
    </location>
    <ligand>
        <name>Zn(2+)</name>
        <dbReference type="ChEBI" id="CHEBI:29105"/>
    </ligand>
</feature>
<dbReference type="SMART" id="SM00868">
    <property type="entry name" value="zf-AD"/>
    <property type="match status" value="1"/>
</dbReference>
<proteinExistence type="predicted"/>
<feature type="domain" description="C2H2-type" evidence="9">
    <location>
        <begin position="856"/>
        <end position="884"/>
    </location>
</feature>
<keyword evidence="1 8" id="KW-0479">Metal-binding</keyword>
<feature type="domain" description="C2H2-type" evidence="9">
    <location>
        <begin position="743"/>
        <end position="771"/>
    </location>
</feature>
<dbReference type="PANTHER" id="PTHR24379">
    <property type="entry name" value="KRAB AND ZINC FINGER DOMAIN-CONTAINING"/>
    <property type="match status" value="1"/>
</dbReference>
<evidence type="ECO:0000313" key="13">
    <source>
        <dbReference type="RefSeq" id="XP_046588575.1"/>
    </source>
</evidence>
<evidence type="ECO:0000256" key="8">
    <source>
        <dbReference type="PROSITE-ProRule" id="PRU01263"/>
    </source>
</evidence>
<dbReference type="PROSITE" id="PS51915">
    <property type="entry name" value="ZAD"/>
    <property type="match status" value="1"/>
</dbReference>
<dbReference type="GeneID" id="107218642"/>
<dbReference type="Pfam" id="PF00096">
    <property type="entry name" value="zf-C2H2"/>
    <property type="match status" value="3"/>
</dbReference>
<dbReference type="PROSITE" id="PS00028">
    <property type="entry name" value="ZINC_FINGER_C2H2_1"/>
    <property type="match status" value="12"/>
</dbReference>
<keyword evidence="4 8" id="KW-0862">Zinc</keyword>
<feature type="binding site" evidence="8">
    <location>
        <position position="208"/>
    </location>
    <ligand>
        <name>Zn(2+)</name>
        <dbReference type="ChEBI" id="CHEBI:29105"/>
    </ligand>
</feature>
<dbReference type="Proteomes" id="UP000829291">
    <property type="component" value="Chromosome 2"/>
</dbReference>
<evidence type="ECO:0000256" key="3">
    <source>
        <dbReference type="ARBA" id="ARBA00022771"/>
    </source>
</evidence>
<reference evidence="13" key="1">
    <citation type="submission" date="2025-08" db="UniProtKB">
        <authorList>
            <consortium name="RefSeq"/>
        </authorList>
    </citation>
    <scope>IDENTIFICATION</scope>
    <source>
        <tissue evidence="13">Thorax and Abdomen</tissue>
    </source>
</reference>
<feature type="domain" description="C2H2-type" evidence="9">
    <location>
        <begin position="522"/>
        <end position="545"/>
    </location>
</feature>
<evidence type="ECO:0000256" key="4">
    <source>
        <dbReference type="ARBA" id="ARBA00022833"/>
    </source>
</evidence>
<feature type="domain" description="C2H2-type" evidence="9">
    <location>
        <begin position="715"/>
        <end position="739"/>
    </location>
</feature>
<dbReference type="Gene3D" id="3.40.1800.20">
    <property type="match status" value="1"/>
</dbReference>
<evidence type="ECO:0000256" key="6">
    <source>
        <dbReference type="PROSITE-ProRule" id="PRU00042"/>
    </source>
</evidence>
<dbReference type="InterPro" id="IPR013087">
    <property type="entry name" value="Znf_C2H2_type"/>
</dbReference>
<dbReference type="PANTHER" id="PTHR24379:SF127">
    <property type="entry name" value="BLOODY FINGERS-RELATED"/>
    <property type="match status" value="1"/>
</dbReference>
<keyword evidence="3 6" id="KW-0863">Zinc-finger</keyword>
<protein>
    <submittedName>
        <fullName evidence="13">PR domain zinc finger protein 5-like isoform X1</fullName>
    </submittedName>
</protein>
<feature type="domain" description="C2H2-type" evidence="9">
    <location>
        <begin position="450"/>
        <end position="478"/>
    </location>
</feature>
<keyword evidence="12" id="KW-1185">Reference proteome</keyword>
<dbReference type="PROSITE" id="PS50157">
    <property type="entry name" value="ZINC_FINGER_C2H2_2"/>
    <property type="match status" value="10"/>
</dbReference>
<dbReference type="InterPro" id="IPR012934">
    <property type="entry name" value="Znf_AD"/>
</dbReference>